<evidence type="ECO:0000256" key="9">
    <source>
        <dbReference type="ARBA" id="ARBA00038511"/>
    </source>
</evidence>
<keyword evidence="7" id="KW-0508">mRNA splicing</keyword>
<dbReference type="Gene3D" id="3.40.50.300">
    <property type="entry name" value="P-loop containing nucleotide triphosphate hydrolases"/>
    <property type="match status" value="2"/>
</dbReference>
<feature type="compositionally biased region" description="Polar residues" evidence="12">
    <location>
        <begin position="1"/>
        <end position="17"/>
    </location>
</feature>
<feature type="short sequence motif" description="Q motif" evidence="11">
    <location>
        <begin position="284"/>
        <end position="313"/>
    </location>
</feature>
<dbReference type="EMBL" id="JAHUZD010000140">
    <property type="protein sequence ID" value="KAI3402834.2"/>
    <property type="molecule type" value="Genomic_DNA"/>
</dbReference>
<dbReference type="PROSITE" id="PS51192">
    <property type="entry name" value="HELICASE_ATP_BIND_1"/>
    <property type="match status" value="1"/>
</dbReference>
<evidence type="ECO:0000313" key="17">
    <source>
        <dbReference type="Proteomes" id="UP001202479"/>
    </source>
</evidence>
<dbReference type="RefSeq" id="XP_049178581.1">
    <property type="nucleotide sequence ID" value="XM_049325720.1"/>
</dbReference>
<evidence type="ECO:0000256" key="10">
    <source>
        <dbReference type="ARBA" id="ARBA00047984"/>
    </source>
</evidence>
<keyword evidence="8" id="KW-0539">Nucleus</keyword>
<dbReference type="SMART" id="SM00490">
    <property type="entry name" value="HELICc"/>
    <property type="match status" value="1"/>
</dbReference>
<sequence>MTSTTGFNSSKLTNQASDNDEKQRKRREQLAAWRQKKQQALLDKKQAVSKVETEPEDEDGEKKRLRQQRIEEWKRARLQKEKEKESTILESQPRLRTSITLLKKPSSFGKGKTNLQRKRVILADNEEETEVLKKKIPRFSNGSFEKSSNGKIETLDNDDNNADELDNFMGLLNNEEKGQHSRGIDNDMIADEDEDEGEDVYEKEVLDNEDEIDKILSTKLTKLRNVGKELKEIDHASIDYPSFSKNFYQEPFEIRNMSQQEIDMVRLELDNIKVRGKHIPAPFTKWSQLLVPENLSSTVNEDFGFVKPSPIQSQAIPIILSGRDMIGVAKTGSGKTLAYVIPMLRHVQDRQILNSGDGPTALVLSPTRELALQIEQEVTRFKRNLNFKVCCCYGGANIESQITELKRGVDVIVATPGRLIDLLVANSGRVTSLRGTTFVVLDEADRMFDMGFEPQIQKIFSQIRPDKQTVLFSATFPRKLETLAKRWLQDPIEVIVGGVGVVATEITQNVVMLEGPNEKMAKLQELLTEHSDEKVLVFVEKQIDADKLVSSLLRMGFPCLAIHGGKDQIDRQHAVKEFADESSGVSILVATSIAARGLDVKNLSLVVNFDPPSHLEDYVHRVGRTGRAGARGEAFTFVTKSQEKEISIIVKALKMSSIKVETELQSIADSFGKKLETGEEKRSFGFGGKGLDKLQSIRDTKIQMQKKMYGTFDRDETEKNNETESGTATAAATAATAAAVAATVMPSFEVIEGNSPETSGPDKCKFYSRITINDLPQKVRWKIVQRESLSKIIDTTKTSITTRGQYYSPSCKQLPTSDKPKLYLLVEGLTRQAVEDAIAIIREKMIQGIQNMSLEDQTGRYVV</sequence>
<evidence type="ECO:0000256" key="2">
    <source>
        <dbReference type="ARBA" id="ARBA00012552"/>
    </source>
</evidence>
<keyword evidence="6" id="KW-0067">ATP-binding</keyword>
<dbReference type="PROSITE" id="PS00039">
    <property type="entry name" value="DEAD_ATP_HELICASE"/>
    <property type="match status" value="1"/>
</dbReference>
<dbReference type="SMART" id="SM00487">
    <property type="entry name" value="DEXDc"/>
    <property type="match status" value="1"/>
</dbReference>
<dbReference type="EC" id="3.6.4.13" evidence="2"/>
<dbReference type="InterPro" id="IPR000629">
    <property type="entry name" value="RNA-helicase_DEAD-box_CS"/>
</dbReference>
<feature type="domain" description="DEAD-box RNA helicase Q" evidence="15">
    <location>
        <begin position="284"/>
        <end position="313"/>
    </location>
</feature>
<keyword evidence="3" id="KW-0547">Nucleotide-binding</keyword>
<dbReference type="GO" id="GO:0005524">
    <property type="term" value="F:ATP binding"/>
    <property type="evidence" value="ECO:0007669"/>
    <property type="project" value="UniProtKB-KW"/>
</dbReference>
<dbReference type="GO" id="GO:0003724">
    <property type="term" value="F:RNA helicase activity"/>
    <property type="evidence" value="ECO:0007669"/>
    <property type="project" value="UniProtKB-EC"/>
</dbReference>
<feature type="region of interest" description="Disordered" evidence="12">
    <location>
        <begin position="1"/>
        <end position="66"/>
    </location>
</feature>
<proteinExistence type="inferred from homology"/>
<evidence type="ECO:0000259" key="13">
    <source>
        <dbReference type="PROSITE" id="PS51192"/>
    </source>
</evidence>
<dbReference type="SUPFAM" id="SSF52540">
    <property type="entry name" value="P-loop containing nucleoside triphosphate hydrolases"/>
    <property type="match status" value="2"/>
</dbReference>
<organism evidence="16 17">
    <name type="scientific">Candida oxycetoniae</name>
    <dbReference type="NCBI Taxonomy" id="497107"/>
    <lineage>
        <taxon>Eukaryota</taxon>
        <taxon>Fungi</taxon>
        <taxon>Dikarya</taxon>
        <taxon>Ascomycota</taxon>
        <taxon>Saccharomycotina</taxon>
        <taxon>Pichiomycetes</taxon>
        <taxon>Debaryomycetaceae</taxon>
        <taxon>Candida/Lodderomyces clade</taxon>
        <taxon>Candida</taxon>
    </lineage>
</organism>
<dbReference type="CDD" id="cd18787">
    <property type="entry name" value="SF2_C_DEAD"/>
    <property type="match status" value="1"/>
</dbReference>
<dbReference type="GO" id="GO:0008380">
    <property type="term" value="P:RNA splicing"/>
    <property type="evidence" value="ECO:0007669"/>
    <property type="project" value="UniProtKB-KW"/>
</dbReference>
<dbReference type="InterPro" id="IPR001650">
    <property type="entry name" value="Helicase_C-like"/>
</dbReference>
<dbReference type="PANTHER" id="PTHR47958">
    <property type="entry name" value="ATP-DEPENDENT RNA HELICASE DBP3"/>
    <property type="match status" value="1"/>
</dbReference>
<evidence type="ECO:0000256" key="8">
    <source>
        <dbReference type="ARBA" id="ARBA00023242"/>
    </source>
</evidence>
<dbReference type="Proteomes" id="UP001202479">
    <property type="component" value="Unassembled WGS sequence"/>
</dbReference>
<evidence type="ECO:0000259" key="15">
    <source>
        <dbReference type="PROSITE" id="PS51195"/>
    </source>
</evidence>
<dbReference type="FunFam" id="3.40.50.300:FF:000079">
    <property type="entry name" value="probable ATP-dependent RNA helicase DDX17"/>
    <property type="match status" value="1"/>
</dbReference>
<keyword evidence="4" id="KW-0378">Hydrolase</keyword>
<dbReference type="InterPro" id="IPR014014">
    <property type="entry name" value="RNA_helicase_DEAD_Q_motif"/>
</dbReference>
<comment type="caution">
    <text evidence="16">The sequence shown here is derived from an EMBL/GenBank/DDBJ whole genome shotgun (WGS) entry which is preliminary data.</text>
</comment>
<dbReference type="GO" id="GO:0005634">
    <property type="term" value="C:nucleus"/>
    <property type="evidence" value="ECO:0007669"/>
    <property type="project" value="UniProtKB-SubCell"/>
</dbReference>
<dbReference type="InterPro" id="IPR011545">
    <property type="entry name" value="DEAD/DEAH_box_helicase_dom"/>
</dbReference>
<comment type="subcellular location">
    <subcellularLocation>
        <location evidence="1">Nucleus</location>
    </subcellularLocation>
</comment>
<dbReference type="GO" id="GO:0016787">
    <property type="term" value="F:hydrolase activity"/>
    <property type="evidence" value="ECO:0007669"/>
    <property type="project" value="UniProtKB-KW"/>
</dbReference>
<dbReference type="GeneID" id="73381910"/>
<evidence type="ECO:0000256" key="12">
    <source>
        <dbReference type="SAM" id="MobiDB-lite"/>
    </source>
</evidence>
<dbReference type="InterPro" id="IPR014001">
    <property type="entry name" value="Helicase_ATP-bd"/>
</dbReference>
<evidence type="ECO:0000256" key="4">
    <source>
        <dbReference type="ARBA" id="ARBA00022801"/>
    </source>
</evidence>
<comment type="catalytic activity">
    <reaction evidence="10">
        <text>ATP + H2O = ADP + phosphate + H(+)</text>
        <dbReference type="Rhea" id="RHEA:13065"/>
        <dbReference type="ChEBI" id="CHEBI:15377"/>
        <dbReference type="ChEBI" id="CHEBI:15378"/>
        <dbReference type="ChEBI" id="CHEBI:30616"/>
        <dbReference type="ChEBI" id="CHEBI:43474"/>
        <dbReference type="ChEBI" id="CHEBI:456216"/>
        <dbReference type="EC" id="3.6.4.13"/>
    </reaction>
</comment>
<dbReference type="PROSITE" id="PS51194">
    <property type="entry name" value="HELICASE_CTER"/>
    <property type="match status" value="1"/>
</dbReference>
<dbReference type="PROSITE" id="PS51195">
    <property type="entry name" value="Q_MOTIF"/>
    <property type="match status" value="1"/>
</dbReference>
<evidence type="ECO:0000313" key="16">
    <source>
        <dbReference type="EMBL" id="KAI3402834.2"/>
    </source>
</evidence>
<comment type="similarity">
    <text evidence="9">Belongs to the DEAD box helicase family. DDX46/PRP5 subfamily.</text>
</comment>
<dbReference type="GO" id="GO:0003676">
    <property type="term" value="F:nucleic acid binding"/>
    <property type="evidence" value="ECO:0007669"/>
    <property type="project" value="InterPro"/>
</dbReference>
<feature type="domain" description="Helicase ATP-binding" evidence="13">
    <location>
        <begin position="316"/>
        <end position="494"/>
    </location>
</feature>
<protein>
    <recommendedName>
        <fullName evidence="2">RNA helicase</fullName>
        <ecNumber evidence="2">3.6.4.13</ecNumber>
    </recommendedName>
</protein>
<evidence type="ECO:0000256" key="11">
    <source>
        <dbReference type="PROSITE-ProRule" id="PRU00552"/>
    </source>
</evidence>
<dbReference type="AlphaFoldDB" id="A0AAI9SUN1"/>
<keyword evidence="7" id="KW-0507">mRNA processing</keyword>
<feature type="domain" description="Helicase C-terminal" evidence="14">
    <location>
        <begin position="522"/>
        <end position="668"/>
    </location>
</feature>
<evidence type="ECO:0000256" key="5">
    <source>
        <dbReference type="ARBA" id="ARBA00022806"/>
    </source>
</evidence>
<dbReference type="InterPro" id="IPR056149">
    <property type="entry name" value="PRP5/DDX46/KHDC4_KH"/>
</dbReference>
<evidence type="ECO:0000256" key="6">
    <source>
        <dbReference type="ARBA" id="ARBA00022840"/>
    </source>
</evidence>
<keyword evidence="5" id="KW-0347">Helicase</keyword>
<evidence type="ECO:0000256" key="3">
    <source>
        <dbReference type="ARBA" id="ARBA00022741"/>
    </source>
</evidence>
<evidence type="ECO:0000256" key="1">
    <source>
        <dbReference type="ARBA" id="ARBA00004123"/>
    </source>
</evidence>
<dbReference type="Pfam" id="PF00270">
    <property type="entry name" value="DEAD"/>
    <property type="match status" value="1"/>
</dbReference>
<dbReference type="Pfam" id="PF23469">
    <property type="entry name" value="KH_12"/>
    <property type="match status" value="1"/>
</dbReference>
<evidence type="ECO:0000256" key="7">
    <source>
        <dbReference type="ARBA" id="ARBA00023187"/>
    </source>
</evidence>
<name>A0AAI9SUN1_9ASCO</name>
<dbReference type="InterPro" id="IPR027417">
    <property type="entry name" value="P-loop_NTPase"/>
</dbReference>
<accession>A0AAI9SUN1</accession>
<keyword evidence="17" id="KW-1185">Reference proteome</keyword>
<evidence type="ECO:0000259" key="14">
    <source>
        <dbReference type="PROSITE" id="PS51194"/>
    </source>
</evidence>
<reference evidence="16" key="1">
    <citation type="journal article" date="2022" name="DNA Res.">
        <title>Genome analysis of five recently described species of the CUG-Ser clade uncovers Candida theae as a new hybrid lineage with pathogenic potential in the Candida parapsilosis species complex.</title>
        <authorList>
            <person name="Mixao V."/>
            <person name="Del Olmo V."/>
            <person name="Hegedusova E."/>
            <person name="Saus E."/>
            <person name="Pryszcz L."/>
            <person name="Cillingova A."/>
            <person name="Nosek J."/>
            <person name="Gabaldon T."/>
        </authorList>
    </citation>
    <scope>NUCLEOTIDE SEQUENCE</scope>
    <source>
        <strain evidence="16">CBS 10844</strain>
    </source>
</reference>
<dbReference type="Pfam" id="PF00271">
    <property type="entry name" value="Helicase_C"/>
    <property type="match status" value="1"/>
</dbReference>
<gene>
    <name evidence="16" type="ORF">KGF56_004295</name>
</gene>